<dbReference type="Pfam" id="PF09412">
    <property type="entry name" value="XendoU"/>
    <property type="match status" value="1"/>
</dbReference>
<dbReference type="GO" id="GO:0003723">
    <property type="term" value="F:RNA binding"/>
    <property type="evidence" value="ECO:0007669"/>
    <property type="project" value="UniProtKB-UniRule"/>
</dbReference>
<keyword evidence="9 11" id="KW-0464">Manganese</keyword>
<evidence type="ECO:0000256" key="2">
    <source>
        <dbReference type="ARBA" id="ARBA00010168"/>
    </source>
</evidence>
<reference evidence="13" key="1">
    <citation type="submission" date="2015-01" db="EMBL/GenBank/DDBJ databases">
        <title>Transcriptome Assembly of Fopius arisanus.</title>
        <authorList>
            <person name="Geib S."/>
        </authorList>
    </citation>
    <scope>NUCLEOTIDE SEQUENCE</scope>
</reference>
<dbReference type="InterPro" id="IPR037227">
    <property type="entry name" value="EndoU-like"/>
</dbReference>
<comment type="cofactor">
    <cofactor evidence="1 11">
        <name>Mn(2+)</name>
        <dbReference type="ChEBI" id="CHEBI:29035"/>
    </cofactor>
</comment>
<dbReference type="GO" id="GO:0046872">
    <property type="term" value="F:metal ion binding"/>
    <property type="evidence" value="ECO:0007669"/>
    <property type="project" value="UniProtKB-UniRule"/>
</dbReference>
<evidence type="ECO:0000256" key="5">
    <source>
        <dbReference type="ARBA" id="ARBA00022723"/>
    </source>
</evidence>
<evidence type="ECO:0000256" key="6">
    <source>
        <dbReference type="ARBA" id="ARBA00022759"/>
    </source>
</evidence>
<protein>
    <submittedName>
        <fullName evidence="13">CG2145_5 protein</fullName>
    </submittedName>
</protein>
<evidence type="ECO:0000256" key="11">
    <source>
        <dbReference type="RuleBase" id="RU367085"/>
    </source>
</evidence>
<keyword evidence="6 11" id="KW-0255">Endonuclease</keyword>
<evidence type="ECO:0000256" key="8">
    <source>
        <dbReference type="ARBA" id="ARBA00022884"/>
    </source>
</evidence>
<keyword evidence="11" id="KW-0732">Signal</keyword>
<dbReference type="PANTHER" id="PTHR12439">
    <property type="entry name" value="PLACENTAL PROTEIN 11-RELATED"/>
    <property type="match status" value="1"/>
</dbReference>
<dbReference type="AlphaFoldDB" id="A0A0C9R391"/>
<feature type="domain" description="EndoU" evidence="12">
    <location>
        <begin position="77"/>
        <end position="191"/>
    </location>
</feature>
<organism evidence="13">
    <name type="scientific">Fopius arisanus</name>
    <dbReference type="NCBI Taxonomy" id="64838"/>
    <lineage>
        <taxon>Eukaryota</taxon>
        <taxon>Metazoa</taxon>
        <taxon>Ecdysozoa</taxon>
        <taxon>Arthropoda</taxon>
        <taxon>Hexapoda</taxon>
        <taxon>Insecta</taxon>
        <taxon>Pterygota</taxon>
        <taxon>Neoptera</taxon>
        <taxon>Endopterygota</taxon>
        <taxon>Hymenoptera</taxon>
        <taxon>Apocrita</taxon>
        <taxon>Ichneumonoidea</taxon>
        <taxon>Braconidae</taxon>
        <taxon>Opiinae</taxon>
        <taxon>Fopius</taxon>
    </lineage>
</organism>
<evidence type="ECO:0000256" key="7">
    <source>
        <dbReference type="ARBA" id="ARBA00022801"/>
    </source>
</evidence>
<sequence length="191" mass="22181">MAQIIIFSLITIFPILTQTSESNLTSWSIHTNRSVYFNETDSALVISTIEEKGATERNVEEAINSRSKPEENKRNVSNIELRRFSEVLFSKDINNAWKYIQINLQNQTMKNSSIDRAPEPLLVVNPEVFRIPTINRVRQMYDNYHLDTRKTEGITSFHKEEQNSLLDALLDTDVMSTAMQFLSDKYYLPKK</sequence>
<dbReference type="SUPFAM" id="SSF142877">
    <property type="entry name" value="EndoU-like"/>
    <property type="match status" value="1"/>
</dbReference>
<evidence type="ECO:0000256" key="1">
    <source>
        <dbReference type="ARBA" id="ARBA00001936"/>
    </source>
</evidence>
<dbReference type="PANTHER" id="PTHR12439:SF42">
    <property type="entry name" value="ENDORIBONUCLEASE-RELATED"/>
    <property type="match status" value="1"/>
</dbReference>
<keyword evidence="7 11" id="KW-0378">Hydrolase</keyword>
<keyword evidence="4 11" id="KW-0540">Nuclease</keyword>
<dbReference type="InterPro" id="IPR039787">
    <property type="entry name" value="ENDOU"/>
</dbReference>
<accession>A0A0C9R391</accession>
<keyword evidence="5 11" id="KW-0479">Metal-binding</keyword>
<evidence type="ECO:0000256" key="3">
    <source>
        <dbReference type="ARBA" id="ARBA00011245"/>
    </source>
</evidence>
<dbReference type="GO" id="GO:0016829">
    <property type="term" value="F:lyase activity"/>
    <property type="evidence" value="ECO:0007669"/>
    <property type="project" value="UniProtKB-KW"/>
</dbReference>
<evidence type="ECO:0000256" key="10">
    <source>
        <dbReference type="ARBA" id="ARBA00023239"/>
    </source>
</evidence>
<gene>
    <name evidence="13" type="primary">CG2145_5</name>
    <name evidence="13" type="ORF">g.52446</name>
</gene>
<feature type="signal peptide" evidence="11">
    <location>
        <begin position="1"/>
        <end position="19"/>
    </location>
</feature>
<evidence type="ECO:0000256" key="9">
    <source>
        <dbReference type="ARBA" id="ARBA00023211"/>
    </source>
</evidence>
<keyword evidence="8 11" id="KW-0694">RNA-binding</keyword>
<dbReference type="GO" id="GO:0004521">
    <property type="term" value="F:RNA endonuclease activity"/>
    <property type="evidence" value="ECO:0007669"/>
    <property type="project" value="UniProtKB-UniRule"/>
</dbReference>
<evidence type="ECO:0000259" key="12">
    <source>
        <dbReference type="PROSITE" id="PS51959"/>
    </source>
</evidence>
<dbReference type="EMBL" id="GBYB01010739">
    <property type="protein sequence ID" value="JAG80506.1"/>
    <property type="molecule type" value="Transcribed_RNA"/>
</dbReference>
<proteinExistence type="inferred from homology"/>
<comment type="subunit">
    <text evidence="3 11">Monomer.</text>
</comment>
<evidence type="ECO:0000256" key="4">
    <source>
        <dbReference type="ARBA" id="ARBA00022722"/>
    </source>
</evidence>
<feature type="chain" id="PRO_5026376605" evidence="11">
    <location>
        <begin position="20"/>
        <end position="191"/>
    </location>
</feature>
<comment type="similarity">
    <text evidence="2 11">Belongs to the ENDOU family.</text>
</comment>
<evidence type="ECO:0000313" key="13">
    <source>
        <dbReference type="EMBL" id="JAG80506.1"/>
    </source>
</evidence>
<keyword evidence="10" id="KW-0456">Lyase</keyword>
<dbReference type="InterPro" id="IPR018998">
    <property type="entry name" value="EndoU_C"/>
</dbReference>
<name>A0A0C9R391_9HYME</name>
<dbReference type="GO" id="GO:0016787">
    <property type="term" value="F:hydrolase activity"/>
    <property type="evidence" value="ECO:0007669"/>
    <property type="project" value="UniProtKB-KW"/>
</dbReference>
<dbReference type="PROSITE" id="PS51959">
    <property type="entry name" value="ENDOU"/>
    <property type="match status" value="1"/>
</dbReference>